<dbReference type="Gene3D" id="3.30.420.10">
    <property type="entry name" value="Ribonuclease H-like superfamily/Ribonuclease H"/>
    <property type="match status" value="1"/>
</dbReference>
<dbReference type="GO" id="GO:0071038">
    <property type="term" value="P:TRAMP-dependent tRNA surveillance pathway"/>
    <property type="evidence" value="ECO:0007669"/>
    <property type="project" value="TreeGrafter"/>
</dbReference>
<dbReference type="InterPro" id="IPR036397">
    <property type="entry name" value="RNaseH_sf"/>
</dbReference>
<dbReference type="GO" id="GO:0005730">
    <property type="term" value="C:nucleolus"/>
    <property type="evidence" value="ECO:0007669"/>
    <property type="project" value="TreeGrafter"/>
</dbReference>
<dbReference type="Gene3D" id="1.10.150.80">
    <property type="entry name" value="HRDC domain"/>
    <property type="match status" value="1"/>
</dbReference>
<evidence type="ECO:0000256" key="2">
    <source>
        <dbReference type="ARBA" id="ARBA00022552"/>
    </source>
</evidence>
<dbReference type="Proteomes" id="UP000481153">
    <property type="component" value="Unassembled WGS sequence"/>
</dbReference>
<evidence type="ECO:0000256" key="4">
    <source>
        <dbReference type="ARBA" id="ARBA00022801"/>
    </source>
</evidence>
<feature type="compositionally biased region" description="Basic and acidic residues" evidence="9">
    <location>
        <begin position="678"/>
        <end position="687"/>
    </location>
</feature>
<feature type="domain" description="HRDC" evidence="10">
    <location>
        <begin position="431"/>
        <end position="512"/>
    </location>
</feature>
<dbReference type="SMART" id="SM00474">
    <property type="entry name" value="35EXOc"/>
    <property type="match status" value="1"/>
</dbReference>
<dbReference type="GO" id="GO:0071040">
    <property type="term" value="P:nuclear polyadenylation-dependent antisense transcript catabolic process"/>
    <property type="evidence" value="ECO:0007669"/>
    <property type="project" value="TreeGrafter"/>
</dbReference>
<dbReference type="GO" id="GO:0000175">
    <property type="term" value="F:3'-5'-RNA exonuclease activity"/>
    <property type="evidence" value="ECO:0007669"/>
    <property type="project" value="InterPro"/>
</dbReference>
<name>A0A6G0WF79_9STRA</name>
<feature type="region of interest" description="Disordered" evidence="9">
    <location>
        <begin position="509"/>
        <end position="531"/>
    </location>
</feature>
<dbReference type="GO" id="GO:0000166">
    <property type="term" value="F:nucleotide binding"/>
    <property type="evidence" value="ECO:0007669"/>
    <property type="project" value="InterPro"/>
</dbReference>
<dbReference type="GO" id="GO:0071037">
    <property type="term" value="P:nuclear polyadenylation-dependent snRNA catabolic process"/>
    <property type="evidence" value="ECO:0007669"/>
    <property type="project" value="TreeGrafter"/>
</dbReference>
<dbReference type="GO" id="GO:0071044">
    <property type="term" value="P:histone mRNA catabolic process"/>
    <property type="evidence" value="ECO:0007669"/>
    <property type="project" value="TreeGrafter"/>
</dbReference>
<comment type="subcellular location">
    <subcellularLocation>
        <location evidence="1">Nucleus</location>
    </subcellularLocation>
</comment>
<reference evidence="11 12" key="1">
    <citation type="submission" date="2019-07" db="EMBL/GenBank/DDBJ databases">
        <title>Genomics analysis of Aphanomyces spp. identifies a new class of oomycete effector associated with host adaptation.</title>
        <authorList>
            <person name="Gaulin E."/>
        </authorList>
    </citation>
    <scope>NUCLEOTIDE SEQUENCE [LARGE SCALE GENOMIC DNA]</scope>
    <source>
        <strain evidence="11 12">ATCC 201684</strain>
    </source>
</reference>
<dbReference type="InterPro" id="IPR049559">
    <property type="entry name" value="Rrp6p-like_exo"/>
</dbReference>
<evidence type="ECO:0000256" key="7">
    <source>
        <dbReference type="ARBA" id="ARBA00023242"/>
    </source>
</evidence>
<sequence length="724" mass="81068">MALQPDFVDGLYRTVLTAVKASNGVPSEEEDFHFQYKFNQDFRRGADDVAGRVTSLLQRIRHANVHTKNDEDVVDFDPLEENGPLTDLVDSLLERASEQIIRFQKGEVDPTPVASSAPTSTPANTAPSTRQVSARPQDSFEDKIDNSEAPFVSKLRTKVHAATDGTSTDADDEEVYHPYRYEITNLKYQPWQLQPTEKIPSMIPLDDAIYTYVDTVEALEAMMAMLKEANLIAIDLENHSYHSFQGFLCLMQISTWTHDWLVDTLALRSHLHELNSIFCDPTKLKVLHGADSDIVWLQRDLGLYIVNMFDTGQAARCLEYARFSLAYLLQKHCNITADKQYQLADWRLRPLDDAMIKYAREDTRYLLYIYEVMKAELLQRDAKGHNLLFTTLSRSQALCLSVYEKPKAPTGNDAANVVFKLKSTVGLETVDDGHVNLMEQLMLWRDRLARRVDESTGFVCPNAVLMKILKGLPTTPAALFQLCHPIPPLVRKYAHELTLLLTRQASDDGKTSVNTKEASAPRVEKTTVVSKTKDSSQLDEFKGWQAPATARKPKEATVGAAKGLFEQIGAKDHETIDLLNQVRERFASRVFVIVELAGKENTPAVAPQATPRVPVKEEVKQETPLSLTEKYPKLKKRKAETAPATTATEPSVDGNAATSDFKPFDYAAHASAVSTLDLDQKKAPVERTKRKKGYNPFVAAPDDSSSGSVNQKRGYNAPRSSTFR</sequence>
<dbReference type="GO" id="GO:0071051">
    <property type="term" value="P:poly(A)-dependent snoRNA 3'-end processing"/>
    <property type="evidence" value="ECO:0007669"/>
    <property type="project" value="TreeGrafter"/>
</dbReference>
<evidence type="ECO:0000256" key="6">
    <source>
        <dbReference type="ARBA" id="ARBA00022839"/>
    </source>
</evidence>
<dbReference type="FunFam" id="3.30.420.10:FF:000059">
    <property type="entry name" value="Exosome complex exonuclease Rrp6"/>
    <property type="match status" value="1"/>
</dbReference>
<evidence type="ECO:0000256" key="9">
    <source>
        <dbReference type="SAM" id="MobiDB-lite"/>
    </source>
</evidence>
<evidence type="ECO:0000313" key="12">
    <source>
        <dbReference type="Proteomes" id="UP000481153"/>
    </source>
</evidence>
<dbReference type="Pfam" id="PF01612">
    <property type="entry name" value="DNA_pol_A_exo1"/>
    <property type="match status" value="1"/>
</dbReference>
<keyword evidence="7" id="KW-0539">Nucleus</keyword>
<keyword evidence="12" id="KW-1185">Reference proteome</keyword>
<keyword evidence="5" id="KW-0271">Exosome</keyword>
<dbReference type="GO" id="GO:0000176">
    <property type="term" value="C:nuclear exosome (RNase complex)"/>
    <property type="evidence" value="ECO:0007669"/>
    <property type="project" value="InterPro"/>
</dbReference>
<feature type="region of interest" description="Disordered" evidence="9">
    <location>
        <begin position="675"/>
        <end position="724"/>
    </location>
</feature>
<comment type="caution">
    <text evidence="11">The sequence shown here is derived from an EMBL/GenBank/DDBJ whole genome shotgun (WGS) entry which is preliminary data.</text>
</comment>
<dbReference type="GO" id="GO:0003727">
    <property type="term" value="F:single-stranded RNA binding"/>
    <property type="evidence" value="ECO:0007669"/>
    <property type="project" value="TreeGrafter"/>
</dbReference>
<evidence type="ECO:0000256" key="5">
    <source>
        <dbReference type="ARBA" id="ARBA00022835"/>
    </source>
</evidence>
<dbReference type="GO" id="GO:0000467">
    <property type="term" value="P:exonucleolytic trimming to generate mature 3'-end of 5.8S rRNA from tricistronic rRNA transcript (SSU-rRNA, 5.8S rRNA, LSU-rRNA)"/>
    <property type="evidence" value="ECO:0007669"/>
    <property type="project" value="InterPro"/>
</dbReference>
<protein>
    <recommendedName>
        <fullName evidence="10">HRDC domain-containing protein</fullName>
    </recommendedName>
</protein>
<accession>A0A6G0WF79</accession>
<dbReference type="InterPro" id="IPR002562">
    <property type="entry name" value="3'-5'_exonuclease_dom"/>
</dbReference>
<evidence type="ECO:0000256" key="8">
    <source>
        <dbReference type="ARBA" id="ARBA00043957"/>
    </source>
</evidence>
<dbReference type="Pfam" id="PF08066">
    <property type="entry name" value="PMC2NT"/>
    <property type="match status" value="1"/>
</dbReference>
<keyword evidence="6" id="KW-0269">Exonuclease</keyword>
<dbReference type="InterPro" id="IPR012337">
    <property type="entry name" value="RNaseH-like_sf"/>
</dbReference>
<dbReference type="CDD" id="cd06147">
    <property type="entry name" value="Rrp6p_like_exo"/>
    <property type="match status" value="1"/>
</dbReference>
<feature type="region of interest" description="Disordered" evidence="9">
    <location>
        <begin position="603"/>
        <end position="656"/>
    </location>
</feature>
<dbReference type="SUPFAM" id="SSF47819">
    <property type="entry name" value="HRDC-like"/>
    <property type="match status" value="1"/>
</dbReference>
<organism evidence="11 12">
    <name type="scientific">Aphanomyces euteiches</name>
    <dbReference type="NCBI Taxonomy" id="100861"/>
    <lineage>
        <taxon>Eukaryota</taxon>
        <taxon>Sar</taxon>
        <taxon>Stramenopiles</taxon>
        <taxon>Oomycota</taxon>
        <taxon>Saprolegniomycetes</taxon>
        <taxon>Saprolegniales</taxon>
        <taxon>Verrucalvaceae</taxon>
        <taxon>Aphanomyces</taxon>
    </lineage>
</organism>
<dbReference type="InterPro" id="IPR002121">
    <property type="entry name" value="HRDC_dom"/>
</dbReference>
<keyword evidence="3" id="KW-0540">Nuclease</keyword>
<feature type="compositionally biased region" description="Polar residues" evidence="9">
    <location>
        <begin position="703"/>
        <end position="724"/>
    </location>
</feature>
<dbReference type="GO" id="GO:0071036">
    <property type="term" value="P:nuclear polyadenylation-dependent snoRNA catabolic process"/>
    <property type="evidence" value="ECO:0007669"/>
    <property type="project" value="TreeGrafter"/>
</dbReference>
<dbReference type="GO" id="GO:0071039">
    <property type="term" value="P:nuclear polyadenylation-dependent CUT catabolic process"/>
    <property type="evidence" value="ECO:0007669"/>
    <property type="project" value="TreeGrafter"/>
</dbReference>
<proteinExistence type="inferred from homology"/>
<evidence type="ECO:0000313" key="11">
    <source>
        <dbReference type="EMBL" id="KAF0725357.1"/>
    </source>
</evidence>
<dbReference type="PANTHER" id="PTHR12124">
    <property type="entry name" value="POLYMYOSITIS/SCLERODERMA AUTOANTIGEN-RELATED"/>
    <property type="match status" value="1"/>
</dbReference>
<dbReference type="VEuPathDB" id="FungiDB:AeMF1_010166"/>
<feature type="region of interest" description="Disordered" evidence="9">
    <location>
        <begin position="103"/>
        <end position="147"/>
    </location>
</feature>
<dbReference type="EMBL" id="VJMJ01000243">
    <property type="protein sequence ID" value="KAF0725357.1"/>
    <property type="molecule type" value="Genomic_DNA"/>
</dbReference>
<dbReference type="InterPro" id="IPR044876">
    <property type="entry name" value="HRDC_dom_sf"/>
</dbReference>
<dbReference type="InterPro" id="IPR012588">
    <property type="entry name" value="Exosome-assoc_fac_Rrp6_N"/>
</dbReference>
<comment type="similarity">
    <text evidence="8">Belongs to the exosome component 10/RRP6 family.</text>
</comment>
<evidence type="ECO:0000256" key="3">
    <source>
        <dbReference type="ARBA" id="ARBA00022722"/>
    </source>
</evidence>
<feature type="compositionally biased region" description="Low complexity" evidence="9">
    <location>
        <begin position="110"/>
        <end position="129"/>
    </location>
</feature>
<dbReference type="Pfam" id="PF00570">
    <property type="entry name" value="HRDC"/>
    <property type="match status" value="1"/>
</dbReference>
<dbReference type="PANTHER" id="PTHR12124:SF47">
    <property type="entry name" value="EXOSOME COMPONENT 10"/>
    <property type="match status" value="1"/>
</dbReference>
<dbReference type="InterPro" id="IPR010997">
    <property type="entry name" value="HRDC-like_sf"/>
</dbReference>
<gene>
    <name evidence="11" type="ORF">Ae201684_016128</name>
</gene>
<keyword evidence="2" id="KW-0698">rRNA processing</keyword>
<keyword evidence="4" id="KW-0378">Hydrolase</keyword>
<dbReference type="SUPFAM" id="SSF53098">
    <property type="entry name" value="Ribonuclease H-like"/>
    <property type="match status" value="1"/>
</dbReference>
<evidence type="ECO:0000259" key="10">
    <source>
        <dbReference type="PROSITE" id="PS50967"/>
    </source>
</evidence>
<dbReference type="InterPro" id="IPR045092">
    <property type="entry name" value="Rrp6-like"/>
</dbReference>
<dbReference type="SMART" id="SM00341">
    <property type="entry name" value="HRDC"/>
    <property type="match status" value="1"/>
</dbReference>
<dbReference type="PROSITE" id="PS50967">
    <property type="entry name" value="HRDC"/>
    <property type="match status" value="1"/>
</dbReference>
<evidence type="ECO:0000256" key="1">
    <source>
        <dbReference type="ARBA" id="ARBA00004123"/>
    </source>
</evidence>
<dbReference type="GO" id="GO:0071035">
    <property type="term" value="P:nuclear polyadenylation-dependent rRNA catabolic process"/>
    <property type="evidence" value="ECO:0007669"/>
    <property type="project" value="TreeGrafter"/>
</dbReference>
<feature type="compositionally biased region" description="Low complexity" evidence="9">
    <location>
        <begin position="641"/>
        <end position="650"/>
    </location>
</feature>
<dbReference type="AlphaFoldDB" id="A0A6G0WF79"/>